<feature type="non-terminal residue" evidence="3">
    <location>
        <position position="263"/>
    </location>
</feature>
<feature type="domain" description="Alpha fucosidase A-like C-terminal" evidence="1">
    <location>
        <begin position="233"/>
        <end position="263"/>
    </location>
</feature>
<dbReference type="GO" id="GO:0004560">
    <property type="term" value="F:alpha-L-fucosidase activity"/>
    <property type="evidence" value="ECO:0007669"/>
    <property type="project" value="TreeGrafter"/>
</dbReference>
<dbReference type="InterPro" id="IPR054363">
    <property type="entry name" value="GH95_cat"/>
</dbReference>
<feature type="domain" description="Glycosyl hydrolase family 95 catalytic" evidence="2">
    <location>
        <begin position="2"/>
        <end position="231"/>
    </location>
</feature>
<protein>
    <recommendedName>
        <fullName evidence="4">Glycosyl hydrolase family 95 N-terminal domain-containing protein</fullName>
    </recommendedName>
</protein>
<evidence type="ECO:0000259" key="2">
    <source>
        <dbReference type="Pfam" id="PF22124"/>
    </source>
</evidence>
<dbReference type="InterPro" id="IPR049053">
    <property type="entry name" value="AFCA-like_C"/>
</dbReference>
<proteinExistence type="predicted"/>
<dbReference type="EMBL" id="BARU01031211">
    <property type="protein sequence ID" value="GAH72106.1"/>
    <property type="molecule type" value="Genomic_DNA"/>
</dbReference>
<sequence length="263" mass="29528">MTGGAWLCQHLWEHYLFTGDKKFLKNRAYPIMKGAATFFVDFLIEDPKTGWLISTPSNSPEIGGLVAGPTMDHQIIRDLLTNCIEAAKVLGTDKDFRKQLTDLRSRIAPNQIGQHGQLQEWLEDKDNPKNTHRHVSHLFGLHPGKEITRRGTPKLFDAARKSLEFRGDGGTGWSMAWKVNFWARFEDGDHAYKMLSSLLTPQRMFPNMFDAHPPFQIDGNFGGTAGIAEMLLQSHAGELHLLPALPSAWPAGNIKRLRARGGF</sequence>
<dbReference type="Pfam" id="PF21307">
    <property type="entry name" value="Glyco_hydro_95_C"/>
    <property type="match status" value="1"/>
</dbReference>
<evidence type="ECO:0000313" key="3">
    <source>
        <dbReference type="EMBL" id="GAH72106.1"/>
    </source>
</evidence>
<dbReference type="AlphaFoldDB" id="X1HPN5"/>
<dbReference type="Pfam" id="PF22124">
    <property type="entry name" value="Glyco_hydro_95_cat"/>
    <property type="match status" value="1"/>
</dbReference>
<name>X1HPN5_9ZZZZ</name>
<gene>
    <name evidence="3" type="ORF">S03H2_49398</name>
</gene>
<dbReference type="InterPro" id="IPR012341">
    <property type="entry name" value="6hp_glycosidase-like_sf"/>
</dbReference>
<organism evidence="3">
    <name type="scientific">marine sediment metagenome</name>
    <dbReference type="NCBI Taxonomy" id="412755"/>
    <lineage>
        <taxon>unclassified sequences</taxon>
        <taxon>metagenomes</taxon>
        <taxon>ecological metagenomes</taxon>
    </lineage>
</organism>
<reference evidence="3" key="1">
    <citation type="journal article" date="2014" name="Front. Microbiol.">
        <title>High frequency of phylogenetically diverse reductive dehalogenase-homologous genes in deep subseafloor sedimentary metagenomes.</title>
        <authorList>
            <person name="Kawai M."/>
            <person name="Futagami T."/>
            <person name="Toyoda A."/>
            <person name="Takaki Y."/>
            <person name="Nishi S."/>
            <person name="Hori S."/>
            <person name="Arai W."/>
            <person name="Tsubouchi T."/>
            <person name="Morono Y."/>
            <person name="Uchiyama I."/>
            <person name="Ito T."/>
            <person name="Fujiyama A."/>
            <person name="Inagaki F."/>
            <person name="Takami H."/>
        </authorList>
    </citation>
    <scope>NUCLEOTIDE SEQUENCE</scope>
    <source>
        <strain evidence="3">Expedition CK06-06</strain>
    </source>
</reference>
<dbReference type="Gene3D" id="1.50.10.10">
    <property type="match status" value="1"/>
</dbReference>
<evidence type="ECO:0008006" key="4">
    <source>
        <dbReference type="Google" id="ProtNLM"/>
    </source>
</evidence>
<dbReference type="GO" id="GO:0005975">
    <property type="term" value="P:carbohydrate metabolic process"/>
    <property type="evidence" value="ECO:0007669"/>
    <property type="project" value="InterPro"/>
</dbReference>
<comment type="caution">
    <text evidence="3">The sequence shown here is derived from an EMBL/GenBank/DDBJ whole genome shotgun (WGS) entry which is preliminary data.</text>
</comment>
<dbReference type="SUPFAM" id="SSF48208">
    <property type="entry name" value="Six-hairpin glycosidases"/>
    <property type="match status" value="1"/>
</dbReference>
<dbReference type="PANTHER" id="PTHR31084">
    <property type="entry name" value="ALPHA-L-FUCOSIDASE 2"/>
    <property type="match status" value="1"/>
</dbReference>
<dbReference type="PANTHER" id="PTHR31084:SF0">
    <property type="entry name" value="ALPHA-L-FUCOSIDASE 2"/>
    <property type="match status" value="1"/>
</dbReference>
<dbReference type="InterPro" id="IPR008928">
    <property type="entry name" value="6-hairpin_glycosidase_sf"/>
</dbReference>
<evidence type="ECO:0000259" key="1">
    <source>
        <dbReference type="Pfam" id="PF21307"/>
    </source>
</evidence>
<accession>X1HPN5</accession>